<dbReference type="SUPFAM" id="SSF46785">
    <property type="entry name" value="Winged helix' DNA-binding domain"/>
    <property type="match status" value="1"/>
</dbReference>
<evidence type="ECO:0000259" key="6">
    <source>
        <dbReference type="PROSITE" id="PS50931"/>
    </source>
</evidence>
<dbReference type="Gene3D" id="3.40.190.10">
    <property type="entry name" value="Periplasmic binding protein-like II"/>
    <property type="match status" value="2"/>
</dbReference>
<dbReference type="OrthoDB" id="5526340at2"/>
<keyword evidence="4" id="KW-0804">Transcription</keyword>
<dbReference type="CDD" id="cd08432">
    <property type="entry name" value="PBP2_GcdR_TrpI_HvrB_AmpR_like"/>
    <property type="match status" value="1"/>
</dbReference>
<dbReference type="eggNOG" id="COG0583">
    <property type="taxonomic scope" value="Bacteria"/>
</dbReference>
<dbReference type="GO" id="GO:0043565">
    <property type="term" value="F:sequence-specific DNA binding"/>
    <property type="evidence" value="ECO:0007669"/>
    <property type="project" value="TreeGrafter"/>
</dbReference>
<dbReference type="InterPro" id="IPR000847">
    <property type="entry name" value="LysR_HTH_N"/>
</dbReference>
<keyword evidence="5" id="KW-0175">Coiled coil</keyword>
<protein>
    <submittedName>
        <fullName evidence="7">DNA-binding transcriptional regulator DsdC</fullName>
    </submittedName>
</protein>
<dbReference type="InterPro" id="IPR005119">
    <property type="entry name" value="LysR_subst-bd"/>
</dbReference>
<name>E3BH36_9VIBR</name>
<dbReference type="Gene3D" id="1.10.10.10">
    <property type="entry name" value="Winged helix-like DNA-binding domain superfamily/Winged helix DNA-binding domain"/>
    <property type="match status" value="1"/>
</dbReference>
<accession>E3BH36</accession>
<dbReference type="InterPro" id="IPR058163">
    <property type="entry name" value="LysR-type_TF_proteobact-type"/>
</dbReference>
<evidence type="ECO:0000256" key="5">
    <source>
        <dbReference type="SAM" id="Coils"/>
    </source>
</evidence>
<evidence type="ECO:0000256" key="4">
    <source>
        <dbReference type="ARBA" id="ARBA00023163"/>
    </source>
</evidence>
<comment type="caution">
    <text evidence="7">The sequence shown here is derived from an EMBL/GenBank/DDBJ whole genome shotgun (WGS) entry which is preliminary data.</text>
</comment>
<keyword evidence="2" id="KW-0805">Transcription regulation</keyword>
<dbReference type="PRINTS" id="PR00039">
    <property type="entry name" value="HTHLYSR"/>
</dbReference>
<dbReference type="PANTHER" id="PTHR30537:SF32">
    <property type="entry name" value="HTH-TYPE TRANSCRIPTIONAL REGULATOR DSDC"/>
    <property type="match status" value="1"/>
</dbReference>
<evidence type="ECO:0000313" key="8">
    <source>
        <dbReference type="Proteomes" id="UP000002943"/>
    </source>
</evidence>
<evidence type="ECO:0000313" key="7">
    <source>
        <dbReference type="EMBL" id="EFP97673.1"/>
    </source>
</evidence>
<feature type="domain" description="HTH lysR-type" evidence="6">
    <location>
        <begin position="17"/>
        <end position="74"/>
    </location>
</feature>
<dbReference type="NCBIfam" id="TIGR02036">
    <property type="entry name" value="dsdC"/>
    <property type="match status" value="1"/>
</dbReference>
<dbReference type="GO" id="GO:0003700">
    <property type="term" value="F:DNA-binding transcription factor activity"/>
    <property type="evidence" value="ECO:0007669"/>
    <property type="project" value="InterPro"/>
</dbReference>
<dbReference type="AlphaFoldDB" id="E3BH36"/>
<dbReference type="EMBL" id="AEIU01000052">
    <property type="protein sequence ID" value="EFP97673.1"/>
    <property type="molecule type" value="Genomic_DNA"/>
</dbReference>
<feature type="coiled-coil region" evidence="5">
    <location>
        <begin position="74"/>
        <end position="101"/>
    </location>
</feature>
<evidence type="ECO:0000256" key="1">
    <source>
        <dbReference type="ARBA" id="ARBA00009437"/>
    </source>
</evidence>
<dbReference type="STRING" id="796620.VIBC2010_00410"/>
<dbReference type="NCBIfam" id="NF007491">
    <property type="entry name" value="PRK10086.1"/>
    <property type="match status" value="1"/>
</dbReference>
<reference evidence="7 8" key="1">
    <citation type="journal article" date="2012" name="Int. J. Syst. Evol. Microbiol.">
        <title>Vibrio caribbeanicus sp. nov., isolated from the marine sponge Scleritoderma cyanea.</title>
        <authorList>
            <person name="Hoffmann M."/>
            <person name="Monday S.R."/>
            <person name="Allard M.W."/>
            <person name="Strain E.A."/>
            <person name="Whittaker P."/>
            <person name="Naum M."/>
            <person name="McCarthy P.J."/>
            <person name="Lopez J.V."/>
            <person name="Fischer M."/>
            <person name="Brown E.W."/>
        </authorList>
    </citation>
    <scope>NUCLEOTIDE SEQUENCE [LARGE SCALE GENOMIC DNA]</scope>
    <source>
        <strain evidence="7 8">ATCC BAA-2122</strain>
    </source>
</reference>
<dbReference type="GO" id="GO:0006351">
    <property type="term" value="P:DNA-templated transcription"/>
    <property type="evidence" value="ECO:0007669"/>
    <property type="project" value="TreeGrafter"/>
</dbReference>
<dbReference type="PROSITE" id="PS50931">
    <property type="entry name" value="HTH_LYSR"/>
    <property type="match status" value="1"/>
</dbReference>
<dbReference type="InterPro" id="IPR036388">
    <property type="entry name" value="WH-like_DNA-bd_sf"/>
</dbReference>
<organism evidence="7 8">
    <name type="scientific">Vibrio caribbeanicus ATCC BAA-2122</name>
    <dbReference type="NCBI Taxonomy" id="796620"/>
    <lineage>
        <taxon>Bacteria</taxon>
        <taxon>Pseudomonadati</taxon>
        <taxon>Pseudomonadota</taxon>
        <taxon>Gammaproteobacteria</taxon>
        <taxon>Vibrionales</taxon>
        <taxon>Vibrionaceae</taxon>
        <taxon>Vibrio</taxon>
    </lineage>
</organism>
<dbReference type="Pfam" id="PF00126">
    <property type="entry name" value="HTH_1"/>
    <property type="match status" value="1"/>
</dbReference>
<proteinExistence type="inferred from homology"/>
<evidence type="ECO:0000256" key="2">
    <source>
        <dbReference type="ARBA" id="ARBA00023015"/>
    </source>
</evidence>
<sequence>MYTKENIFTKHSRLNSFQLSKLHTFEVAARHCSFSLAAEELSLTPSAISHRINKLEQEIGIKLFDRTHRKILLTEEGKRIYQSLKRTLNQLNQEILDVRSGDVSGSLTVYARPSFAQYWLVPRIGSFKACYPSIELKLLTGNENINFQGYGIDVAIYFDDHMPDTLLCKEIFSETIIPVCTNEYAEKYCLINSIENLNRTTLLHDNQAWDYDSNGDEWQEWAKANQVENISNISSIGFDRSDLAMIAAINHAGVAMGRISLIKDRLQSGELITPFPESQVVCKQKYYVATLPERHSQKVKRFIEWLAIQAKS</sequence>
<comment type="similarity">
    <text evidence="1">Belongs to the LysR transcriptional regulatory family.</text>
</comment>
<gene>
    <name evidence="7" type="ORF">VIBC2010_00410</name>
</gene>
<dbReference type="FunFam" id="1.10.10.10:FF:000038">
    <property type="entry name" value="Glycine cleavage system transcriptional activator"/>
    <property type="match status" value="1"/>
</dbReference>
<evidence type="ECO:0000256" key="3">
    <source>
        <dbReference type="ARBA" id="ARBA00023125"/>
    </source>
</evidence>
<dbReference type="SUPFAM" id="SSF53850">
    <property type="entry name" value="Periplasmic binding protein-like II"/>
    <property type="match status" value="1"/>
</dbReference>
<dbReference type="InterPro" id="IPR011781">
    <property type="entry name" value="DsdC"/>
</dbReference>
<dbReference type="PANTHER" id="PTHR30537">
    <property type="entry name" value="HTH-TYPE TRANSCRIPTIONAL REGULATOR"/>
    <property type="match status" value="1"/>
</dbReference>
<dbReference type="InterPro" id="IPR036390">
    <property type="entry name" value="WH_DNA-bd_sf"/>
</dbReference>
<dbReference type="RefSeq" id="WP_009600282.1">
    <property type="nucleotide sequence ID" value="NZ_AEIU01000052.1"/>
</dbReference>
<keyword evidence="3 7" id="KW-0238">DNA-binding</keyword>
<dbReference type="Proteomes" id="UP000002943">
    <property type="component" value="Unassembled WGS sequence"/>
</dbReference>
<keyword evidence="8" id="KW-1185">Reference proteome</keyword>
<dbReference type="Pfam" id="PF03466">
    <property type="entry name" value="LysR_substrate"/>
    <property type="match status" value="1"/>
</dbReference>